<gene>
    <name evidence="1" type="ORF">HOLleu_30991</name>
</gene>
<comment type="caution">
    <text evidence="1">The sequence shown here is derived from an EMBL/GenBank/DDBJ whole genome shotgun (WGS) entry which is preliminary data.</text>
</comment>
<dbReference type="AlphaFoldDB" id="A0A9Q1BL68"/>
<proteinExistence type="predicted"/>
<reference evidence="1" key="1">
    <citation type="submission" date="2021-10" db="EMBL/GenBank/DDBJ databases">
        <title>Tropical sea cucumber genome reveals ecological adaptation and Cuvierian tubules defense mechanism.</title>
        <authorList>
            <person name="Chen T."/>
        </authorList>
    </citation>
    <scope>NUCLEOTIDE SEQUENCE</scope>
    <source>
        <strain evidence="1">Nanhai2018</strain>
        <tissue evidence="1">Muscle</tissue>
    </source>
</reference>
<evidence type="ECO:0000313" key="1">
    <source>
        <dbReference type="EMBL" id="KAJ8028682.1"/>
    </source>
</evidence>
<name>A0A9Q1BL68_HOLLE</name>
<evidence type="ECO:0000313" key="2">
    <source>
        <dbReference type="Proteomes" id="UP001152320"/>
    </source>
</evidence>
<organism evidence="1 2">
    <name type="scientific">Holothuria leucospilota</name>
    <name type="common">Black long sea cucumber</name>
    <name type="synonym">Mertensiothuria leucospilota</name>
    <dbReference type="NCBI Taxonomy" id="206669"/>
    <lineage>
        <taxon>Eukaryota</taxon>
        <taxon>Metazoa</taxon>
        <taxon>Echinodermata</taxon>
        <taxon>Eleutherozoa</taxon>
        <taxon>Echinozoa</taxon>
        <taxon>Holothuroidea</taxon>
        <taxon>Aspidochirotacea</taxon>
        <taxon>Aspidochirotida</taxon>
        <taxon>Holothuriidae</taxon>
        <taxon>Holothuria</taxon>
    </lineage>
</organism>
<protein>
    <submittedName>
        <fullName evidence="1">Uncharacterized protein</fullName>
    </submittedName>
</protein>
<keyword evidence="2" id="KW-1185">Reference proteome</keyword>
<dbReference type="Proteomes" id="UP001152320">
    <property type="component" value="Chromosome 15"/>
</dbReference>
<dbReference type="EMBL" id="JAIZAY010000015">
    <property type="protein sequence ID" value="KAJ8028682.1"/>
    <property type="molecule type" value="Genomic_DNA"/>
</dbReference>
<sequence length="52" mass="6108">MENEREGGYRCREVTFDLPDRCSKRGEGLIRALQSAVFVTTHKCINNHHLYR</sequence>
<accession>A0A9Q1BL68</accession>